<gene>
    <name evidence="1" type="ORF">JRO89_XS05G0092600</name>
</gene>
<evidence type="ECO:0008006" key="3">
    <source>
        <dbReference type="Google" id="ProtNLM"/>
    </source>
</evidence>
<dbReference type="SUPFAM" id="SSF51430">
    <property type="entry name" value="NAD(P)-linked oxidoreductase"/>
    <property type="match status" value="1"/>
</dbReference>
<evidence type="ECO:0000313" key="1">
    <source>
        <dbReference type="EMBL" id="KAH7570358.1"/>
    </source>
</evidence>
<dbReference type="InterPro" id="IPR018170">
    <property type="entry name" value="Aldo/ket_reductase_CS"/>
</dbReference>
<dbReference type="Proteomes" id="UP000827721">
    <property type="component" value="Unassembled WGS sequence"/>
</dbReference>
<protein>
    <recommendedName>
        <fullName evidence="3">NADP-dependent oxidoreductase domain-containing protein</fullName>
    </recommendedName>
</protein>
<accession>A0ABQ8I154</accession>
<evidence type="ECO:0000313" key="2">
    <source>
        <dbReference type="Proteomes" id="UP000827721"/>
    </source>
</evidence>
<dbReference type="EMBL" id="JAFEMO010000005">
    <property type="protein sequence ID" value="KAH7570358.1"/>
    <property type="molecule type" value="Genomic_DNA"/>
</dbReference>
<sequence length="147" mass="17069">MGMAADPFDEIALKSAVVEAIRLGYRHFDTAPLYRSEKPLGVAIVEALISSKLWSGDPDLAVSSIKNSLRFVLDGKLIKELFWWLRLKSFNKERMREIFLEIFDWTLSEGDYEKINQIQQQRLMPTQLLVSSFRPFKSLEELWDGEL</sequence>
<proteinExistence type="predicted"/>
<dbReference type="PROSITE" id="PS00798">
    <property type="entry name" value="ALDOKETO_REDUCTASE_1"/>
    <property type="match status" value="1"/>
</dbReference>
<comment type="caution">
    <text evidence="1">The sequence shown here is derived from an EMBL/GenBank/DDBJ whole genome shotgun (WGS) entry which is preliminary data.</text>
</comment>
<organism evidence="1 2">
    <name type="scientific">Xanthoceras sorbifolium</name>
    <dbReference type="NCBI Taxonomy" id="99658"/>
    <lineage>
        <taxon>Eukaryota</taxon>
        <taxon>Viridiplantae</taxon>
        <taxon>Streptophyta</taxon>
        <taxon>Embryophyta</taxon>
        <taxon>Tracheophyta</taxon>
        <taxon>Spermatophyta</taxon>
        <taxon>Magnoliopsida</taxon>
        <taxon>eudicotyledons</taxon>
        <taxon>Gunneridae</taxon>
        <taxon>Pentapetalae</taxon>
        <taxon>rosids</taxon>
        <taxon>malvids</taxon>
        <taxon>Sapindales</taxon>
        <taxon>Sapindaceae</taxon>
        <taxon>Xanthoceroideae</taxon>
        <taxon>Xanthoceras</taxon>
    </lineage>
</organism>
<dbReference type="InterPro" id="IPR036812">
    <property type="entry name" value="NAD(P)_OxRdtase_dom_sf"/>
</dbReference>
<reference evidence="1 2" key="1">
    <citation type="submission" date="2021-02" db="EMBL/GenBank/DDBJ databases">
        <title>Plant Genome Project.</title>
        <authorList>
            <person name="Zhang R.-G."/>
        </authorList>
    </citation>
    <scope>NUCLEOTIDE SEQUENCE [LARGE SCALE GENOMIC DNA]</scope>
    <source>
        <tissue evidence="1">Leaves</tissue>
    </source>
</reference>
<dbReference type="Gene3D" id="3.20.20.100">
    <property type="entry name" value="NADP-dependent oxidoreductase domain"/>
    <property type="match status" value="2"/>
</dbReference>
<name>A0ABQ8I154_9ROSI</name>
<keyword evidence="2" id="KW-1185">Reference proteome</keyword>